<sequence length="515" mass="54433">MAAPASAADGTSGSRVVYTKPADVAGSRIPQIAHSGTNTVVVGWRNETVELGSPDGVELGDIMIARSTDGGVSFGPGVALAAKNATYTYGNFVLFTEPETQDIYAYIARFPADAPDARTPPEYIGFKSTDGGASWAANAVAMSYAGAVNVGGAIMRYGNEYLLPFFHGPTRVIGVLTSTDLSNWTLAGIAYDGVDGTTPYLSEPFITVSNADPTKLLMAIRSQTGNVAYTTVSYDGGGTWSAPAPDTNIVNTASKGYHVNDGNNQYVNLYNSSGRASILYQQKERDGAWVSGQPFADGTGIDTYAMMTEYLPGKFYATWDNASTNIMFAKFEADDTVQGQNTDWHNLRGWTVDPQGGSVTASDSELRLFQQGTPGARVHRSGAPAGKPFSVEFQARITNYVAGTPATAVSLGTKVTTGADRLMLAIQSDGVWAMTSASGTTWVEVWAGSTDSAAHVWHVDVDSARLATLKRDGVTLASWTLPANTAAPAFEHWTTSSATDASEAFIARSRLSGEQ</sequence>
<reference evidence="2 3" key="1">
    <citation type="submission" date="2018-01" db="EMBL/GenBank/DDBJ databases">
        <title>Draft genome sequence of Jiangella sp. GTF31.</title>
        <authorList>
            <person name="Sahin N."/>
            <person name="Ay H."/>
            <person name="Saygin H."/>
        </authorList>
    </citation>
    <scope>NUCLEOTIDE SEQUENCE [LARGE SCALE GENOMIC DNA]</scope>
    <source>
        <strain evidence="2 3">GTF31</strain>
    </source>
</reference>
<gene>
    <name evidence="2" type="ORF">C1I92_07805</name>
</gene>
<organism evidence="2 3">
    <name type="scientific">Jiangella anatolica</name>
    <dbReference type="NCBI Taxonomy" id="2670374"/>
    <lineage>
        <taxon>Bacteria</taxon>
        <taxon>Bacillati</taxon>
        <taxon>Actinomycetota</taxon>
        <taxon>Actinomycetes</taxon>
        <taxon>Jiangellales</taxon>
        <taxon>Jiangellaceae</taxon>
        <taxon>Jiangella</taxon>
    </lineage>
</organism>
<feature type="domain" description="Sialidase" evidence="1">
    <location>
        <begin position="61"/>
        <end position="278"/>
    </location>
</feature>
<evidence type="ECO:0000259" key="1">
    <source>
        <dbReference type="Pfam" id="PF13088"/>
    </source>
</evidence>
<dbReference type="Gene3D" id="2.120.10.10">
    <property type="match status" value="1"/>
</dbReference>
<dbReference type="Proteomes" id="UP000248764">
    <property type="component" value="Unassembled WGS sequence"/>
</dbReference>
<dbReference type="CDD" id="cd15482">
    <property type="entry name" value="Sialidase_non-viral"/>
    <property type="match status" value="1"/>
</dbReference>
<dbReference type="SUPFAM" id="SSF50939">
    <property type="entry name" value="Sialidases"/>
    <property type="match status" value="1"/>
</dbReference>
<accession>A0A2W2BY21</accession>
<dbReference type="InterPro" id="IPR011040">
    <property type="entry name" value="Sialidase"/>
</dbReference>
<comment type="caution">
    <text evidence="2">The sequence shown here is derived from an EMBL/GenBank/DDBJ whole genome shotgun (WGS) entry which is preliminary data.</text>
</comment>
<protein>
    <recommendedName>
        <fullName evidence="1">Sialidase domain-containing protein</fullName>
    </recommendedName>
</protein>
<dbReference type="AlphaFoldDB" id="A0A2W2BY21"/>
<evidence type="ECO:0000313" key="3">
    <source>
        <dbReference type="Proteomes" id="UP000248764"/>
    </source>
</evidence>
<evidence type="ECO:0000313" key="2">
    <source>
        <dbReference type="EMBL" id="PZF84758.1"/>
    </source>
</evidence>
<proteinExistence type="predicted"/>
<dbReference type="InterPro" id="IPR036278">
    <property type="entry name" value="Sialidase_sf"/>
</dbReference>
<dbReference type="Pfam" id="PF13088">
    <property type="entry name" value="BNR_2"/>
    <property type="match status" value="1"/>
</dbReference>
<dbReference type="EMBL" id="POTW01000013">
    <property type="protein sequence ID" value="PZF84758.1"/>
    <property type="molecule type" value="Genomic_DNA"/>
</dbReference>
<keyword evidence="3" id="KW-1185">Reference proteome</keyword>
<name>A0A2W2BY21_9ACTN</name>